<keyword evidence="7 11" id="KW-0274">FAD</keyword>
<comment type="cofactor">
    <cofactor evidence="1">
        <name>Mg(2+)</name>
        <dbReference type="ChEBI" id="CHEBI:18420"/>
    </cofactor>
</comment>
<gene>
    <name evidence="12" type="ORF">ACG0Z6_04280</name>
</gene>
<evidence type="ECO:0000256" key="5">
    <source>
        <dbReference type="ARBA" id="ARBA00022679"/>
    </source>
</evidence>
<evidence type="ECO:0000256" key="2">
    <source>
        <dbReference type="ARBA" id="ARBA00011955"/>
    </source>
</evidence>
<dbReference type="PANTHER" id="PTHR30040:SF2">
    <property type="entry name" value="FAD:PROTEIN FMN TRANSFERASE"/>
    <property type="match status" value="1"/>
</dbReference>
<keyword evidence="13" id="KW-1185">Reference proteome</keyword>
<dbReference type="GO" id="GO:0016740">
    <property type="term" value="F:transferase activity"/>
    <property type="evidence" value="ECO:0007669"/>
    <property type="project" value="UniProtKB-KW"/>
</dbReference>
<evidence type="ECO:0000313" key="12">
    <source>
        <dbReference type="EMBL" id="MFG6447460.1"/>
    </source>
</evidence>
<evidence type="ECO:0000256" key="9">
    <source>
        <dbReference type="ARBA" id="ARBA00031306"/>
    </source>
</evidence>
<dbReference type="EC" id="2.7.1.180" evidence="2 11"/>
<dbReference type="SUPFAM" id="SSF143631">
    <property type="entry name" value="ApbE-like"/>
    <property type="match status" value="1"/>
</dbReference>
<dbReference type="Proteomes" id="UP001606099">
    <property type="component" value="Unassembled WGS sequence"/>
</dbReference>
<evidence type="ECO:0000256" key="7">
    <source>
        <dbReference type="ARBA" id="ARBA00022827"/>
    </source>
</evidence>
<protein>
    <recommendedName>
        <fullName evidence="3 11">FAD:protein FMN transferase</fullName>
        <ecNumber evidence="2 11">2.7.1.180</ecNumber>
    </recommendedName>
    <alternativeName>
        <fullName evidence="9 11">Flavin transferase</fullName>
    </alternativeName>
</protein>
<proteinExistence type="inferred from homology"/>
<reference evidence="12 13" key="1">
    <citation type="submission" date="2024-08" db="EMBL/GenBank/DDBJ databases">
        <authorList>
            <person name="Lu H."/>
        </authorList>
    </citation>
    <scope>NUCLEOTIDE SEQUENCE [LARGE SCALE GENOMIC DNA]</scope>
    <source>
        <strain evidence="12 13">BYS180W</strain>
    </source>
</reference>
<evidence type="ECO:0000256" key="8">
    <source>
        <dbReference type="ARBA" id="ARBA00022842"/>
    </source>
</evidence>
<organism evidence="12 13">
    <name type="scientific">Roseateles rivi</name>
    <dbReference type="NCBI Taxonomy" id="3299028"/>
    <lineage>
        <taxon>Bacteria</taxon>
        <taxon>Pseudomonadati</taxon>
        <taxon>Pseudomonadota</taxon>
        <taxon>Betaproteobacteria</taxon>
        <taxon>Burkholderiales</taxon>
        <taxon>Sphaerotilaceae</taxon>
        <taxon>Roseateles</taxon>
    </lineage>
</organism>
<evidence type="ECO:0000256" key="6">
    <source>
        <dbReference type="ARBA" id="ARBA00022723"/>
    </source>
</evidence>
<dbReference type="Gene3D" id="3.10.520.10">
    <property type="entry name" value="ApbE-like domains"/>
    <property type="match status" value="1"/>
</dbReference>
<evidence type="ECO:0000256" key="10">
    <source>
        <dbReference type="ARBA" id="ARBA00048540"/>
    </source>
</evidence>
<dbReference type="PIRSF" id="PIRSF006268">
    <property type="entry name" value="ApbE"/>
    <property type="match status" value="1"/>
</dbReference>
<keyword evidence="4 11" id="KW-0285">Flavoprotein</keyword>
<keyword evidence="8 11" id="KW-0460">Magnesium</keyword>
<dbReference type="InterPro" id="IPR024932">
    <property type="entry name" value="ApbE"/>
</dbReference>
<evidence type="ECO:0000313" key="13">
    <source>
        <dbReference type="Proteomes" id="UP001606099"/>
    </source>
</evidence>
<evidence type="ECO:0000256" key="1">
    <source>
        <dbReference type="ARBA" id="ARBA00001946"/>
    </source>
</evidence>
<evidence type="ECO:0000256" key="4">
    <source>
        <dbReference type="ARBA" id="ARBA00022630"/>
    </source>
</evidence>
<evidence type="ECO:0000256" key="11">
    <source>
        <dbReference type="PIRNR" id="PIRNR006268"/>
    </source>
</evidence>
<dbReference type="RefSeq" id="WP_394458864.1">
    <property type="nucleotide sequence ID" value="NZ_JBIGHZ010000002.1"/>
</dbReference>
<keyword evidence="5 11" id="KW-0808">Transferase</keyword>
<dbReference type="Pfam" id="PF02424">
    <property type="entry name" value="ApbE"/>
    <property type="match status" value="1"/>
</dbReference>
<dbReference type="EMBL" id="JBIGHZ010000002">
    <property type="protein sequence ID" value="MFG6447460.1"/>
    <property type="molecule type" value="Genomic_DNA"/>
</dbReference>
<comment type="similarity">
    <text evidence="11">Belongs to the ApbE family.</text>
</comment>
<dbReference type="PANTHER" id="PTHR30040">
    <property type="entry name" value="THIAMINE BIOSYNTHESIS LIPOPROTEIN APBE"/>
    <property type="match status" value="1"/>
</dbReference>
<keyword evidence="6 11" id="KW-0479">Metal-binding</keyword>
<comment type="catalytic activity">
    <reaction evidence="10 11">
        <text>L-threonyl-[protein] + FAD = FMN-L-threonyl-[protein] + AMP + H(+)</text>
        <dbReference type="Rhea" id="RHEA:36847"/>
        <dbReference type="Rhea" id="RHEA-COMP:11060"/>
        <dbReference type="Rhea" id="RHEA-COMP:11061"/>
        <dbReference type="ChEBI" id="CHEBI:15378"/>
        <dbReference type="ChEBI" id="CHEBI:30013"/>
        <dbReference type="ChEBI" id="CHEBI:57692"/>
        <dbReference type="ChEBI" id="CHEBI:74257"/>
        <dbReference type="ChEBI" id="CHEBI:456215"/>
        <dbReference type="EC" id="2.7.1.180"/>
    </reaction>
</comment>
<name>A0ABW7FT72_9BURK</name>
<dbReference type="InterPro" id="IPR003374">
    <property type="entry name" value="ApbE-like_sf"/>
</dbReference>
<accession>A0ABW7FT72</accession>
<sequence>MSVLAEPRVLLPTHISGEPPPWGHVVHKLHGQTMGTTWSVRLVAPPGLRLAPVQALVQQGCDEVVRQMSHWCSDSVLSRFNRLSPGQSLQLPAAFAQVMDAALHIAEVSGGAYDPAAGELVALWGFGPEGSRHQDAGFAPPTPERCAALPLAPWRELVWEPASARLTQGGRARLDLSSIAKGYAVDAVSEALLDCGLPHHLVEIGGELRGHGFKPGAQPWWVALEPPHPQLRTVPTRLALHGLAVATSGDYRRCYLDAHGQHQSHTLDPRQRQPVRHALTSVSVLHPQALWADGWSTALMVLGPEQGADLARRLGLAALFVSRTEGAPEAPLQEWLSPALQALVA</sequence>
<evidence type="ECO:0000256" key="3">
    <source>
        <dbReference type="ARBA" id="ARBA00016337"/>
    </source>
</evidence>
<comment type="caution">
    <text evidence="12">The sequence shown here is derived from an EMBL/GenBank/DDBJ whole genome shotgun (WGS) entry which is preliminary data.</text>
</comment>